<proteinExistence type="predicted"/>
<dbReference type="PANTHER" id="PTHR34220:SF7">
    <property type="entry name" value="SENSOR HISTIDINE KINASE YPDA"/>
    <property type="match status" value="1"/>
</dbReference>
<keyword evidence="1" id="KW-0472">Membrane</keyword>
<evidence type="ECO:0000313" key="3">
    <source>
        <dbReference type="EMBL" id="MFD2919883.1"/>
    </source>
</evidence>
<accession>A0ABW6A845</accession>
<dbReference type="InterPro" id="IPR010559">
    <property type="entry name" value="Sig_transdc_His_kin_internal"/>
</dbReference>
<dbReference type="Proteomes" id="UP001597511">
    <property type="component" value="Unassembled WGS sequence"/>
</dbReference>
<feature type="domain" description="Signal transduction histidine kinase internal region" evidence="2">
    <location>
        <begin position="156"/>
        <end position="235"/>
    </location>
</feature>
<name>A0ABW6A845_9BACT</name>
<feature type="transmembrane region" description="Helical" evidence="1">
    <location>
        <begin position="45"/>
        <end position="65"/>
    </location>
</feature>
<dbReference type="InterPro" id="IPR050640">
    <property type="entry name" value="Bact_2-comp_sensor_kinase"/>
</dbReference>
<comment type="caution">
    <text evidence="3">The sequence shown here is derived from an EMBL/GenBank/DDBJ whole genome shotgun (WGS) entry which is preliminary data.</text>
</comment>
<dbReference type="Pfam" id="PF06580">
    <property type="entry name" value="His_kinase"/>
    <property type="match status" value="1"/>
</dbReference>
<dbReference type="EC" id="2.7.13.3" evidence="3"/>
<dbReference type="SUPFAM" id="SSF55874">
    <property type="entry name" value="ATPase domain of HSP90 chaperone/DNA topoisomerase II/histidine kinase"/>
    <property type="match status" value="1"/>
</dbReference>
<keyword evidence="1" id="KW-1133">Transmembrane helix</keyword>
<keyword evidence="4" id="KW-1185">Reference proteome</keyword>
<keyword evidence="1" id="KW-0812">Transmembrane</keyword>
<feature type="transmembrane region" description="Helical" evidence="1">
    <location>
        <begin position="112"/>
        <end position="136"/>
    </location>
</feature>
<dbReference type="GO" id="GO:0004673">
    <property type="term" value="F:protein histidine kinase activity"/>
    <property type="evidence" value="ECO:0007669"/>
    <property type="project" value="UniProtKB-EC"/>
</dbReference>
<dbReference type="InterPro" id="IPR036890">
    <property type="entry name" value="HATPase_C_sf"/>
</dbReference>
<reference evidence="4" key="1">
    <citation type="journal article" date="2019" name="Int. J. Syst. Evol. Microbiol.">
        <title>The Global Catalogue of Microorganisms (GCM) 10K type strain sequencing project: providing services to taxonomists for standard genome sequencing and annotation.</title>
        <authorList>
            <consortium name="The Broad Institute Genomics Platform"/>
            <consortium name="The Broad Institute Genome Sequencing Center for Infectious Disease"/>
            <person name="Wu L."/>
            <person name="Ma J."/>
        </authorList>
    </citation>
    <scope>NUCLEOTIDE SEQUENCE [LARGE SCALE GENOMIC DNA]</scope>
    <source>
        <strain evidence="4">KCTC 23299</strain>
    </source>
</reference>
<keyword evidence="3" id="KW-0418">Kinase</keyword>
<keyword evidence="3" id="KW-0808">Transferase</keyword>
<evidence type="ECO:0000259" key="2">
    <source>
        <dbReference type="Pfam" id="PF06580"/>
    </source>
</evidence>
<dbReference type="Gene3D" id="3.30.565.10">
    <property type="entry name" value="Histidine kinase-like ATPase, C-terminal domain"/>
    <property type="match status" value="1"/>
</dbReference>
<dbReference type="EMBL" id="JBHUOZ010000002">
    <property type="protein sequence ID" value="MFD2919883.1"/>
    <property type="molecule type" value="Genomic_DNA"/>
</dbReference>
<sequence length="350" mass="39813">MRVSLFSVRRLLLILGICWLVLIADQALILYWFNLPLKTAVIDSLISNFLLLWACVLIIGMLRYYNAGASRYSNMIILCIVLSIIWVYFNRFVLNFFLEEVEGYSSFLQHSLIIRGSIGFLVLIIAAMLGIIWYGLQEQEQNEQRKKDAEKLSRDAELYKLRQQLQPHFLFNSLNSINALISINPNEARDMVLQLSAFLRNNVSSSENKWISLQEELDHLGRYLNIEKVRFGNRLVTTIECDDTTRELRLPALILQPLVENAIKFGLYDTLGPADIVLKAAAVDGQLQITIQNPYDPDTSSPRKGTGFGLSSVQRRLYLLFGRNDLLTAGGSNHVFTTQVTIPQIQPDIA</sequence>
<evidence type="ECO:0000313" key="4">
    <source>
        <dbReference type="Proteomes" id="UP001597511"/>
    </source>
</evidence>
<feature type="transmembrane region" description="Helical" evidence="1">
    <location>
        <begin position="12"/>
        <end position="33"/>
    </location>
</feature>
<dbReference type="PANTHER" id="PTHR34220">
    <property type="entry name" value="SENSOR HISTIDINE KINASE YPDA"/>
    <property type="match status" value="1"/>
</dbReference>
<evidence type="ECO:0000256" key="1">
    <source>
        <dbReference type="SAM" id="Phobius"/>
    </source>
</evidence>
<organism evidence="3 4">
    <name type="scientific">Terrimonas rubra</name>
    <dbReference type="NCBI Taxonomy" id="1035890"/>
    <lineage>
        <taxon>Bacteria</taxon>
        <taxon>Pseudomonadati</taxon>
        <taxon>Bacteroidota</taxon>
        <taxon>Chitinophagia</taxon>
        <taxon>Chitinophagales</taxon>
        <taxon>Chitinophagaceae</taxon>
        <taxon>Terrimonas</taxon>
    </lineage>
</organism>
<gene>
    <name evidence="3" type="ORF">ACFS6H_09210</name>
</gene>
<feature type="transmembrane region" description="Helical" evidence="1">
    <location>
        <begin position="72"/>
        <end position="89"/>
    </location>
</feature>
<protein>
    <submittedName>
        <fullName evidence="3">Sensor histidine kinase</fullName>
        <ecNumber evidence="3">2.7.13.3</ecNumber>
    </submittedName>
</protein>
<dbReference type="RefSeq" id="WP_386097552.1">
    <property type="nucleotide sequence ID" value="NZ_JBHUOZ010000002.1"/>
</dbReference>